<proteinExistence type="predicted"/>
<organism evidence="1 2">
    <name type="scientific">Babesia divergens</name>
    <dbReference type="NCBI Taxonomy" id="32595"/>
    <lineage>
        <taxon>Eukaryota</taxon>
        <taxon>Sar</taxon>
        <taxon>Alveolata</taxon>
        <taxon>Apicomplexa</taxon>
        <taxon>Aconoidasida</taxon>
        <taxon>Piroplasmida</taxon>
        <taxon>Babesiidae</taxon>
        <taxon>Babesia</taxon>
    </lineage>
</organism>
<reference evidence="1" key="2">
    <citation type="submission" date="2021-05" db="EMBL/GenBank/DDBJ databases">
        <authorList>
            <person name="Pain A."/>
        </authorList>
    </citation>
    <scope>NUCLEOTIDE SEQUENCE</scope>
    <source>
        <strain evidence="1">1802A</strain>
    </source>
</reference>
<dbReference type="AlphaFoldDB" id="A0AAD9GHB9"/>
<sequence length="335" mass="37352">MELEISGPFNLLSNEDLEIMDDVVQSFCESIDVILKTNFKSQKRDSTQLGSVSRNPSSKTEGITKNQKLAAIFCRQWLAGVLSELTTKLVDDASDRFNYESASKLMSPHLLEEGADVTSPDDIGVCVENARICGNGQIEVNYEIDPSAVPPHLKPKLKTQELAQLILQGKQTEQDLVQKLERFWSEMPTLLCQHLSQDENGEEADGAKAFKTIDDDLTGASQQKNEDNIATSSREDFSFAQGAQKTPLDDHAIEILENVARGSAPMDEEPLSVDVQQKLQHLEEKARELGVQGMDTYITLYNKVNKEITNINRMAKFFSKLANDVSPLNDQIEIM</sequence>
<dbReference type="Proteomes" id="UP001195914">
    <property type="component" value="Unassembled WGS sequence"/>
</dbReference>
<reference evidence="1" key="1">
    <citation type="journal article" date="2014" name="Nucleic Acids Res.">
        <title>The evolutionary dynamics of variant antigen genes in Babesia reveal a history of genomic innovation underlying host-parasite interaction.</title>
        <authorList>
            <person name="Jackson A.P."/>
            <person name="Otto T.D."/>
            <person name="Darby A."/>
            <person name="Ramaprasad A."/>
            <person name="Xia D."/>
            <person name="Echaide I.E."/>
            <person name="Farber M."/>
            <person name="Gahlot S."/>
            <person name="Gamble J."/>
            <person name="Gupta D."/>
            <person name="Gupta Y."/>
            <person name="Jackson L."/>
            <person name="Malandrin L."/>
            <person name="Malas T.B."/>
            <person name="Moussa E."/>
            <person name="Nair M."/>
            <person name="Reid A.J."/>
            <person name="Sanders M."/>
            <person name="Sharma J."/>
            <person name="Tracey A."/>
            <person name="Quail M.A."/>
            <person name="Weir W."/>
            <person name="Wastling J.M."/>
            <person name="Hall N."/>
            <person name="Willadsen P."/>
            <person name="Lingelbach K."/>
            <person name="Shiels B."/>
            <person name="Tait A."/>
            <person name="Berriman M."/>
            <person name="Allred D.R."/>
            <person name="Pain A."/>
        </authorList>
    </citation>
    <scope>NUCLEOTIDE SEQUENCE</scope>
    <source>
        <strain evidence="1">1802A</strain>
    </source>
</reference>
<keyword evidence="2" id="KW-1185">Reference proteome</keyword>
<evidence type="ECO:0000313" key="2">
    <source>
        <dbReference type="Proteomes" id="UP001195914"/>
    </source>
</evidence>
<gene>
    <name evidence="1" type="ORF">X943_001552</name>
</gene>
<protein>
    <submittedName>
        <fullName evidence="1">Uncharacterized protein</fullName>
    </submittedName>
</protein>
<comment type="caution">
    <text evidence="1">The sequence shown here is derived from an EMBL/GenBank/DDBJ whole genome shotgun (WGS) entry which is preliminary data.</text>
</comment>
<dbReference type="EMBL" id="JAHBMH010000024">
    <property type="protein sequence ID" value="KAK1938474.1"/>
    <property type="molecule type" value="Genomic_DNA"/>
</dbReference>
<accession>A0AAD9GHB9</accession>
<name>A0AAD9GHB9_BABDI</name>
<evidence type="ECO:0000313" key="1">
    <source>
        <dbReference type="EMBL" id="KAK1938474.1"/>
    </source>
</evidence>